<evidence type="ECO:0000313" key="2">
    <source>
        <dbReference type="Proteomes" id="UP000886998"/>
    </source>
</evidence>
<proteinExistence type="predicted"/>
<dbReference type="Proteomes" id="UP000886998">
    <property type="component" value="Unassembled WGS sequence"/>
</dbReference>
<organism evidence="1 2">
    <name type="scientific">Trichonephila inaurata madagascariensis</name>
    <dbReference type="NCBI Taxonomy" id="2747483"/>
    <lineage>
        <taxon>Eukaryota</taxon>
        <taxon>Metazoa</taxon>
        <taxon>Ecdysozoa</taxon>
        <taxon>Arthropoda</taxon>
        <taxon>Chelicerata</taxon>
        <taxon>Arachnida</taxon>
        <taxon>Araneae</taxon>
        <taxon>Araneomorphae</taxon>
        <taxon>Entelegynae</taxon>
        <taxon>Araneoidea</taxon>
        <taxon>Nephilidae</taxon>
        <taxon>Trichonephila</taxon>
        <taxon>Trichonephila inaurata</taxon>
    </lineage>
</organism>
<keyword evidence="2" id="KW-1185">Reference proteome</keyword>
<dbReference type="AlphaFoldDB" id="A0A8X6MKZ6"/>
<evidence type="ECO:0000313" key="1">
    <source>
        <dbReference type="EMBL" id="GFS61499.1"/>
    </source>
</evidence>
<name>A0A8X6MKZ6_9ARAC</name>
<sequence>MRSEMVLTVQSRPQALDRLGKARKTNNVYHNTPREFPILYYNEFFKMNECLGGRHFVNDGQVKTAAIYWFNDQGADFNY</sequence>
<accession>A0A8X6MKZ6</accession>
<gene>
    <name evidence="1" type="ORF">TNIN_343051</name>
</gene>
<dbReference type="EMBL" id="BMAV01027698">
    <property type="protein sequence ID" value="GFS61499.1"/>
    <property type="molecule type" value="Genomic_DNA"/>
</dbReference>
<reference evidence="1" key="1">
    <citation type="submission" date="2020-08" db="EMBL/GenBank/DDBJ databases">
        <title>Multicomponent nature underlies the extraordinary mechanical properties of spider dragline silk.</title>
        <authorList>
            <person name="Kono N."/>
            <person name="Nakamura H."/>
            <person name="Mori M."/>
            <person name="Yoshida Y."/>
            <person name="Ohtoshi R."/>
            <person name="Malay A.D."/>
            <person name="Moran D.A.P."/>
            <person name="Tomita M."/>
            <person name="Numata K."/>
            <person name="Arakawa K."/>
        </authorList>
    </citation>
    <scope>NUCLEOTIDE SEQUENCE</scope>
</reference>
<comment type="caution">
    <text evidence="1">The sequence shown here is derived from an EMBL/GenBank/DDBJ whole genome shotgun (WGS) entry which is preliminary data.</text>
</comment>
<protein>
    <submittedName>
        <fullName evidence="1">Uncharacterized protein</fullName>
    </submittedName>
</protein>